<dbReference type="OrthoDB" id="357176at2"/>
<evidence type="ECO:0000313" key="5">
    <source>
        <dbReference type="Proteomes" id="UP000273083"/>
    </source>
</evidence>
<dbReference type="Proteomes" id="UP000273083">
    <property type="component" value="Unassembled WGS sequence"/>
</dbReference>
<name>A0A3N1XPL5_9FIRM</name>
<dbReference type="InterPro" id="IPR056935">
    <property type="entry name" value="Rv0428c-like_C"/>
</dbReference>
<reference evidence="4 5" key="1">
    <citation type="submission" date="2018-11" db="EMBL/GenBank/DDBJ databases">
        <title>Genomic Encyclopedia of Type Strains, Phase IV (KMG-IV): sequencing the most valuable type-strain genomes for metagenomic binning, comparative biology and taxonomic classification.</title>
        <authorList>
            <person name="Goeker M."/>
        </authorList>
    </citation>
    <scope>NUCLEOTIDE SEQUENCE [LARGE SCALE GENOMIC DNA]</scope>
    <source>
        <strain evidence="4 5">DSM 26537</strain>
    </source>
</reference>
<organism evidence="4 5">
    <name type="scientific">Mobilisporobacter senegalensis</name>
    <dbReference type="NCBI Taxonomy" id="1329262"/>
    <lineage>
        <taxon>Bacteria</taxon>
        <taxon>Bacillati</taxon>
        <taxon>Bacillota</taxon>
        <taxon>Clostridia</taxon>
        <taxon>Lachnospirales</taxon>
        <taxon>Lachnospiraceae</taxon>
        <taxon>Mobilisporobacter</taxon>
    </lineage>
</organism>
<dbReference type="RefSeq" id="WP_123609095.1">
    <property type="nucleotide sequence ID" value="NZ_RJVG01000004.1"/>
</dbReference>
<evidence type="ECO:0000313" key="4">
    <source>
        <dbReference type="EMBL" id="ROR28595.1"/>
    </source>
</evidence>
<dbReference type="InterPro" id="IPR050680">
    <property type="entry name" value="YpeA/RimI_acetyltransf"/>
</dbReference>
<comment type="caution">
    <text evidence="4">The sequence shown here is derived from an EMBL/GenBank/DDBJ whole genome shotgun (WGS) entry which is preliminary data.</text>
</comment>
<dbReference type="AlphaFoldDB" id="A0A3N1XPL5"/>
<feature type="domain" description="N-acetyltransferase" evidence="3">
    <location>
        <begin position="115"/>
        <end position="255"/>
    </location>
</feature>
<accession>A0A3N1XPL5</accession>
<evidence type="ECO:0000256" key="2">
    <source>
        <dbReference type="ARBA" id="ARBA00023315"/>
    </source>
</evidence>
<keyword evidence="5" id="KW-1185">Reference proteome</keyword>
<dbReference type="CDD" id="cd04301">
    <property type="entry name" value="NAT_SF"/>
    <property type="match status" value="1"/>
</dbReference>
<keyword evidence="1 4" id="KW-0808">Transferase</keyword>
<keyword evidence="2" id="KW-0012">Acyltransferase</keyword>
<dbReference type="PANTHER" id="PTHR43420">
    <property type="entry name" value="ACETYLTRANSFERASE"/>
    <property type="match status" value="1"/>
</dbReference>
<gene>
    <name evidence="4" type="ORF">EDD66_104182</name>
</gene>
<dbReference type="Gene3D" id="3.40.630.30">
    <property type="match status" value="1"/>
</dbReference>
<protein>
    <submittedName>
        <fullName evidence="4">Acetyltransferase (GNAT) family protein</fullName>
    </submittedName>
</protein>
<evidence type="ECO:0000256" key="1">
    <source>
        <dbReference type="ARBA" id="ARBA00022679"/>
    </source>
</evidence>
<dbReference type="Pfam" id="PF24553">
    <property type="entry name" value="Rv0428c_C"/>
    <property type="match status" value="1"/>
</dbReference>
<dbReference type="GO" id="GO:0016747">
    <property type="term" value="F:acyltransferase activity, transferring groups other than amino-acyl groups"/>
    <property type="evidence" value="ECO:0007669"/>
    <property type="project" value="InterPro"/>
</dbReference>
<dbReference type="InterPro" id="IPR016181">
    <property type="entry name" value="Acyl_CoA_acyltransferase"/>
</dbReference>
<dbReference type="EMBL" id="RJVG01000004">
    <property type="protein sequence ID" value="ROR28595.1"/>
    <property type="molecule type" value="Genomic_DNA"/>
</dbReference>
<dbReference type="SUPFAM" id="SSF55729">
    <property type="entry name" value="Acyl-CoA N-acyltransferases (Nat)"/>
    <property type="match status" value="1"/>
</dbReference>
<dbReference type="InterPro" id="IPR000182">
    <property type="entry name" value="GNAT_dom"/>
</dbReference>
<dbReference type="PROSITE" id="PS51186">
    <property type="entry name" value="GNAT"/>
    <property type="match status" value="1"/>
</dbReference>
<evidence type="ECO:0000259" key="3">
    <source>
        <dbReference type="PROSITE" id="PS51186"/>
    </source>
</evidence>
<sequence length="255" mass="29486">MKEQIIRMEELAINAFPAILTELYDGWILRFSNGYTYRANSINPLYTSMINIEEKIKYCEQKYVHLGLPVVYKLAEPIHDDLDQILDKHNYKILKQADIMSCSISQDKFSKTDMVDISIKMTEDWLNGFLSLNGTTDRLKQQTAKTMLSNIKNPIICASINEDNKMIGCGLGVLEDKKIGLFDICIHENYRRKGYGTLICKAIMNESKKYQAKSGYLQVASENDAAKNLYQSMGFTKDYTYWYRVKEINSHTYLK</sequence>
<proteinExistence type="predicted"/>